<evidence type="ECO:0000313" key="2">
    <source>
        <dbReference type="EMBL" id="KAF2649894.1"/>
    </source>
</evidence>
<reference evidence="2" key="1">
    <citation type="journal article" date="2020" name="Stud. Mycol.">
        <title>101 Dothideomycetes genomes: a test case for predicting lifestyles and emergence of pathogens.</title>
        <authorList>
            <person name="Haridas S."/>
            <person name="Albert R."/>
            <person name="Binder M."/>
            <person name="Bloem J."/>
            <person name="Labutti K."/>
            <person name="Salamov A."/>
            <person name="Andreopoulos B."/>
            <person name="Baker S."/>
            <person name="Barry K."/>
            <person name="Bills G."/>
            <person name="Bluhm B."/>
            <person name="Cannon C."/>
            <person name="Castanera R."/>
            <person name="Culley D."/>
            <person name="Daum C."/>
            <person name="Ezra D."/>
            <person name="Gonzalez J."/>
            <person name="Henrissat B."/>
            <person name="Kuo A."/>
            <person name="Liang C."/>
            <person name="Lipzen A."/>
            <person name="Lutzoni F."/>
            <person name="Magnuson J."/>
            <person name="Mondo S."/>
            <person name="Nolan M."/>
            <person name="Ohm R."/>
            <person name="Pangilinan J."/>
            <person name="Park H.-J."/>
            <person name="Ramirez L."/>
            <person name="Alfaro M."/>
            <person name="Sun H."/>
            <person name="Tritt A."/>
            <person name="Yoshinaga Y."/>
            <person name="Zwiers L.-H."/>
            <person name="Turgeon B."/>
            <person name="Goodwin S."/>
            <person name="Spatafora J."/>
            <person name="Crous P."/>
            <person name="Grigoriev I."/>
        </authorList>
    </citation>
    <scope>NUCLEOTIDE SEQUENCE</scope>
    <source>
        <strain evidence="2">CBS 122681</strain>
    </source>
</reference>
<dbReference type="AlphaFoldDB" id="A0A6A6SUL1"/>
<dbReference type="Proteomes" id="UP000799324">
    <property type="component" value="Unassembled WGS sequence"/>
</dbReference>
<sequence>MEDSKSLPKCLKAMAGARIGSRRLTLVLLVADVRQAGAPSSSPPHRNAHDLVEMTPRSVRSGWTRRSRWLQSKCHEGDRRRSTRASSAWSRVCWPGTKSGEGSSERRKKHQRRISMLEIATSSSFKDNDEGGIGVVWRREEWNGLGRISRGATQQLRANVARATSSPSNRDDCAA</sequence>
<accession>A0A6A6SUL1</accession>
<organism evidence="2 3">
    <name type="scientific">Lophiostoma macrostomum CBS 122681</name>
    <dbReference type="NCBI Taxonomy" id="1314788"/>
    <lineage>
        <taxon>Eukaryota</taxon>
        <taxon>Fungi</taxon>
        <taxon>Dikarya</taxon>
        <taxon>Ascomycota</taxon>
        <taxon>Pezizomycotina</taxon>
        <taxon>Dothideomycetes</taxon>
        <taxon>Pleosporomycetidae</taxon>
        <taxon>Pleosporales</taxon>
        <taxon>Lophiostomataceae</taxon>
        <taxon>Lophiostoma</taxon>
    </lineage>
</organism>
<evidence type="ECO:0000256" key="1">
    <source>
        <dbReference type="SAM" id="MobiDB-lite"/>
    </source>
</evidence>
<protein>
    <submittedName>
        <fullName evidence="2">Uncharacterized protein</fullName>
    </submittedName>
</protein>
<feature type="region of interest" description="Disordered" evidence="1">
    <location>
        <begin position="76"/>
        <end position="111"/>
    </location>
</feature>
<keyword evidence="3" id="KW-1185">Reference proteome</keyword>
<proteinExistence type="predicted"/>
<name>A0A6A6SUL1_9PLEO</name>
<dbReference type="EMBL" id="MU004475">
    <property type="protein sequence ID" value="KAF2649894.1"/>
    <property type="molecule type" value="Genomic_DNA"/>
</dbReference>
<gene>
    <name evidence="2" type="ORF">K491DRAFT_160128</name>
</gene>
<evidence type="ECO:0000313" key="3">
    <source>
        <dbReference type="Proteomes" id="UP000799324"/>
    </source>
</evidence>